<accession>S3L1N4</accession>
<name>S3L1N4_TREMA</name>
<evidence type="ECO:0000313" key="2">
    <source>
        <dbReference type="EMBL" id="EPF30674.1"/>
    </source>
</evidence>
<dbReference type="Proteomes" id="UP000014541">
    <property type="component" value="Unassembled WGS sequence"/>
</dbReference>
<comment type="caution">
    <text evidence="2">The sequence shown here is derived from an EMBL/GenBank/DDBJ whole genome shotgun (WGS) entry which is preliminary data.</text>
</comment>
<dbReference type="InterPro" id="IPR027417">
    <property type="entry name" value="P-loop_NTPase"/>
</dbReference>
<dbReference type="EMBL" id="ATFF01000006">
    <property type="protein sequence ID" value="EPF30674.1"/>
    <property type="molecule type" value="Genomic_DNA"/>
</dbReference>
<dbReference type="Gene3D" id="3.40.50.300">
    <property type="entry name" value="P-loop containing nucleotide triphosphate hydrolases"/>
    <property type="match status" value="1"/>
</dbReference>
<dbReference type="AlphaFoldDB" id="S3L1N4"/>
<evidence type="ECO:0008006" key="4">
    <source>
        <dbReference type="Google" id="ProtNLM"/>
    </source>
</evidence>
<dbReference type="RefSeq" id="WP_016525285.1">
    <property type="nucleotide sequence ID" value="NZ_KE332518.1"/>
</dbReference>
<feature type="transmembrane region" description="Helical" evidence="1">
    <location>
        <begin position="432"/>
        <end position="449"/>
    </location>
</feature>
<dbReference type="HOGENOM" id="CLU_047564_0_0_12"/>
<keyword evidence="1" id="KW-0812">Transmembrane</keyword>
<organism evidence="2 3">
    <name type="scientific">Treponema maltophilum ATCC 51939</name>
    <dbReference type="NCBI Taxonomy" id="1125699"/>
    <lineage>
        <taxon>Bacteria</taxon>
        <taxon>Pseudomonadati</taxon>
        <taxon>Spirochaetota</taxon>
        <taxon>Spirochaetia</taxon>
        <taxon>Spirochaetales</taxon>
        <taxon>Treponemataceae</taxon>
        <taxon>Treponema</taxon>
    </lineage>
</organism>
<keyword evidence="1" id="KW-0472">Membrane</keyword>
<evidence type="ECO:0000256" key="1">
    <source>
        <dbReference type="SAM" id="Phobius"/>
    </source>
</evidence>
<keyword evidence="3" id="KW-1185">Reference proteome</keyword>
<dbReference type="SUPFAM" id="SSF52540">
    <property type="entry name" value="P-loop containing nucleoside triphosphate hydrolases"/>
    <property type="match status" value="1"/>
</dbReference>
<proteinExistence type="predicted"/>
<dbReference type="PATRIC" id="fig|1125699.3.peg.1017"/>
<protein>
    <recommendedName>
        <fullName evidence="4">Sulfotransferase domain-containing protein</fullName>
    </recommendedName>
</protein>
<dbReference type="eggNOG" id="ENOG5030KXI">
    <property type="taxonomic scope" value="Bacteria"/>
</dbReference>
<gene>
    <name evidence="2" type="ORF">HMPREF9194_00993</name>
</gene>
<dbReference type="STRING" id="1125699.HMPREF9194_00993"/>
<dbReference type="OrthoDB" id="361795at2"/>
<keyword evidence="1" id="KW-1133">Transmembrane helix</keyword>
<sequence>MDNSFVKVKKPASGNSKLKFIICTGYGNSGSSAGTDFFKEFSSVQVPFDNFECTFLHETDGIADLAYALEHEGHRLKADLAVKRFLNLVRNLNKNYGYAHYFKNNFLPCMTDYIEELVTCKWKGGWHRGAEVKKETLKDKARKDLSFIYFDEKYRRAHYALYESDLWYPQYIPYENQYYTNAKERFLPITKKYIQKLFSFLESSECEYSVIDQLLPANSNDLYARFFDWIKTIIIDRDPRDLYFANKVFWGARYIPTHNIDIFIQWFKETRREQIKQQSSDVLHIKLENLIYDYEKTTQELMRFTGISPHAHTQKFKFFNPEKSKVNTRLWLKYKHNFSNDIKKIEQELAPFCFDYSKYNLKETDTRTTIDFMFYELQHEADTLRIHTHISLKLRFLYLKRKLIRSALDAPIVKTMRWFLNEKKTPTLCLRFFIKFGVYTTLFPFYYLYEIIKAIINFIIM</sequence>
<evidence type="ECO:0000313" key="3">
    <source>
        <dbReference type="Proteomes" id="UP000014541"/>
    </source>
</evidence>
<reference evidence="2 3" key="1">
    <citation type="submission" date="2013-04" db="EMBL/GenBank/DDBJ databases">
        <title>The Genome Sequence of Treponema maltophilum ATCC 51939.</title>
        <authorList>
            <consortium name="The Broad Institute Genomics Platform"/>
            <person name="Earl A."/>
            <person name="Ward D."/>
            <person name="Feldgarden M."/>
            <person name="Gevers D."/>
            <person name="Leonetti C."/>
            <person name="Blanton J.M."/>
            <person name="Dewhirst F.E."/>
            <person name="Izard J."/>
            <person name="Walker B."/>
            <person name="Young S."/>
            <person name="Zeng Q."/>
            <person name="Gargeya S."/>
            <person name="Fitzgerald M."/>
            <person name="Haas B."/>
            <person name="Abouelleil A."/>
            <person name="Allen A.W."/>
            <person name="Alvarado L."/>
            <person name="Arachchi H.M."/>
            <person name="Berlin A.M."/>
            <person name="Chapman S.B."/>
            <person name="Gainer-Dewar J."/>
            <person name="Goldberg J."/>
            <person name="Griggs A."/>
            <person name="Gujja S."/>
            <person name="Hansen M."/>
            <person name="Howarth C."/>
            <person name="Imamovic A."/>
            <person name="Ireland A."/>
            <person name="Larimer J."/>
            <person name="McCowan C."/>
            <person name="Murphy C."/>
            <person name="Pearson M."/>
            <person name="Poon T.W."/>
            <person name="Priest M."/>
            <person name="Roberts A."/>
            <person name="Saif S."/>
            <person name="Shea T."/>
            <person name="Sisk P."/>
            <person name="Sykes S."/>
            <person name="Wortman J."/>
            <person name="Nusbaum C."/>
            <person name="Birren B."/>
        </authorList>
    </citation>
    <scope>NUCLEOTIDE SEQUENCE [LARGE SCALE GENOMIC DNA]</scope>
    <source>
        <strain evidence="2 3">ATCC 51939</strain>
    </source>
</reference>